<evidence type="ECO:0000256" key="1">
    <source>
        <dbReference type="SAM" id="MobiDB-lite"/>
    </source>
</evidence>
<feature type="region of interest" description="Disordered" evidence="1">
    <location>
        <begin position="1"/>
        <end position="64"/>
    </location>
</feature>
<dbReference type="Proteomes" id="UP000886653">
    <property type="component" value="Unassembled WGS sequence"/>
</dbReference>
<proteinExistence type="predicted"/>
<comment type="caution">
    <text evidence="2">The sequence shown here is derived from an EMBL/GenBank/DDBJ whole genome shotgun (WGS) entry which is preliminary data.</text>
</comment>
<accession>A0A9P6NT45</accession>
<evidence type="ECO:0000313" key="3">
    <source>
        <dbReference type="Proteomes" id="UP000886653"/>
    </source>
</evidence>
<reference evidence="2" key="1">
    <citation type="submission" date="2013-11" db="EMBL/GenBank/DDBJ databases">
        <title>Genome sequence of the fusiform rust pathogen reveals effectors for host alternation and coevolution with pine.</title>
        <authorList>
            <consortium name="DOE Joint Genome Institute"/>
            <person name="Smith K."/>
            <person name="Pendleton A."/>
            <person name="Kubisiak T."/>
            <person name="Anderson C."/>
            <person name="Salamov A."/>
            <person name="Aerts A."/>
            <person name="Riley R."/>
            <person name="Clum A."/>
            <person name="Lindquist E."/>
            <person name="Ence D."/>
            <person name="Campbell M."/>
            <person name="Kronenberg Z."/>
            <person name="Feau N."/>
            <person name="Dhillon B."/>
            <person name="Hamelin R."/>
            <person name="Burleigh J."/>
            <person name="Smith J."/>
            <person name="Yandell M."/>
            <person name="Nelson C."/>
            <person name="Grigoriev I."/>
            <person name="Davis J."/>
        </authorList>
    </citation>
    <scope>NUCLEOTIDE SEQUENCE</scope>
    <source>
        <strain evidence="2">G11</strain>
    </source>
</reference>
<dbReference type="EMBL" id="MU167231">
    <property type="protein sequence ID" value="KAG0149030.1"/>
    <property type="molecule type" value="Genomic_DNA"/>
</dbReference>
<evidence type="ECO:0000313" key="2">
    <source>
        <dbReference type="EMBL" id="KAG0149030.1"/>
    </source>
</evidence>
<keyword evidence="3" id="KW-1185">Reference proteome</keyword>
<sequence>MPSDGKDADDDEYYAEGEFGELYDDANRTGENNYYGGHEEKFEASDEVDKDGDQLMNKKGKAKE</sequence>
<name>A0A9P6NT45_9BASI</name>
<dbReference type="AlphaFoldDB" id="A0A9P6NT45"/>
<gene>
    <name evidence="2" type="ORF">CROQUDRAFT_89604</name>
</gene>
<feature type="compositionally biased region" description="Acidic residues" evidence="1">
    <location>
        <begin position="7"/>
        <end position="24"/>
    </location>
</feature>
<organism evidence="2 3">
    <name type="scientific">Cronartium quercuum f. sp. fusiforme G11</name>
    <dbReference type="NCBI Taxonomy" id="708437"/>
    <lineage>
        <taxon>Eukaryota</taxon>
        <taxon>Fungi</taxon>
        <taxon>Dikarya</taxon>
        <taxon>Basidiomycota</taxon>
        <taxon>Pucciniomycotina</taxon>
        <taxon>Pucciniomycetes</taxon>
        <taxon>Pucciniales</taxon>
        <taxon>Coleosporiaceae</taxon>
        <taxon>Cronartium</taxon>
    </lineage>
</organism>
<protein>
    <submittedName>
        <fullName evidence="2">Uncharacterized protein</fullName>
    </submittedName>
</protein>